<dbReference type="GO" id="GO:0016747">
    <property type="term" value="F:acyltransferase activity, transferring groups other than amino-acyl groups"/>
    <property type="evidence" value="ECO:0007669"/>
    <property type="project" value="TreeGrafter"/>
</dbReference>
<dbReference type="PANTHER" id="PTHR31642">
    <property type="entry name" value="TRICHOTHECENE 3-O-ACETYLTRANSFERASE"/>
    <property type="match status" value="1"/>
</dbReference>
<sequence length="160" mass="17950">MLGKLVYNVPGAKNILEIPPLVAQVTTFQCGGFILGLAMNHCMFDGLGAMEFVNSWGEIARGLPLSVPPFLDQTILKSQSPLIIDFPHYEFKEIQDSLECTALYQEKMIYQSYFDTSKLEQLKELAMQDGALDKGTTFEAISAFVWRARNQAPLRSRQPV</sequence>
<dbReference type="InterPro" id="IPR050317">
    <property type="entry name" value="Plant_Fungal_Acyltransferase"/>
</dbReference>
<proteinExistence type="inferred from homology"/>
<evidence type="ECO:0000313" key="4">
    <source>
        <dbReference type="EMBL" id="KAG1363752.1"/>
    </source>
</evidence>
<evidence type="ECO:0000313" key="5">
    <source>
        <dbReference type="Proteomes" id="UP000797356"/>
    </source>
</evidence>
<gene>
    <name evidence="4" type="ORF">COCNU_11G005790</name>
</gene>
<dbReference type="Pfam" id="PF02458">
    <property type="entry name" value="Transferase"/>
    <property type="match status" value="1"/>
</dbReference>
<organism evidence="4 5">
    <name type="scientific">Cocos nucifera</name>
    <name type="common">Coconut palm</name>
    <dbReference type="NCBI Taxonomy" id="13894"/>
    <lineage>
        <taxon>Eukaryota</taxon>
        <taxon>Viridiplantae</taxon>
        <taxon>Streptophyta</taxon>
        <taxon>Embryophyta</taxon>
        <taxon>Tracheophyta</taxon>
        <taxon>Spermatophyta</taxon>
        <taxon>Magnoliopsida</taxon>
        <taxon>Liliopsida</taxon>
        <taxon>Arecaceae</taxon>
        <taxon>Arecoideae</taxon>
        <taxon>Cocoseae</taxon>
        <taxon>Attaleinae</taxon>
        <taxon>Cocos</taxon>
    </lineage>
</organism>
<evidence type="ECO:0000256" key="1">
    <source>
        <dbReference type="ARBA" id="ARBA00009861"/>
    </source>
</evidence>
<comment type="similarity">
    <text evidence="1">Belongs to the plant acyltransferase family.</text>
</comment>
<keyword evidence="5" id="KW-1185">Reference proteome</keyword>
<dbReference type="OrthoDB" id="1744381at2759"/>
<dbReference type="AlphaFoldDB" id="A0A8K0INL7"/>
<dbReference type="PANTHER" id="PTHR31642:SF310">
    <property type="entry name" value="FATTY ALCOHOL:CAFFEOYL-COA ACYLTRANSFERASE"/>
    <property type="match status" value="1"/>
</dbReference>
<dbReference type="Proteomes" id="UP000797356">
    <property type="component" value="Chromosome 11"/>
</dbReference>
<evidence type="ECO:0000256" key="2">
    <source>
        <dbReference type="ARBA" id="ARBA00022679"/>
    </source>
</evidence>
<keyword evidence="2 4" id="KW-0808">Transferase</keyword>
<protein>
    <submittedName>
        <fullName evidence="4">Putative Omega-hydroxypalmitate O-feruloyl transferase</fullName>
    </submittedName>
</protein>
<reference evidence="4" key="2">
    <citation type="submission" date="2019-07" db="EMBL/GenBank/DDBJ databases">
        <authorList>
            <person name="Yang Y."/>
            <person name="Bocs S."/>
            <person name="Baudouin L."/>
        </authorList>
    </citation>
    <scope>NUCLEOTIDE SEQUENCE</scope>
    <source>
        <tissue evidence="4">Spear leaf of Hainan Tall coconut</tissue>
    </source>
</reference>
<comment type="caution">
    <text evidence="4">The sequence shown here is derived from an EMBL/GenBank/DDBJ whole genome shotgun (WGS) entry which is preliminary data.</text>
</comment>
<dbReference type="Gene3D" id="3.30.559.10">
    <property type="entry name" value="Chloramphenicol acetyltransferase-like domain"/>
    <property type="match status" value="2"/>
</dbReference>
<accession>A0A8K0INL7</accession>
<reference evidence="4" key="1">
    <citation type="journal article" date="2017" name="Gigascience">
        <title>The genome draft of coconut (Cocos nucifera).</title>
        <authorList>
            <person name="Xiao Y."/>
            <person name="Xu P."/>
            <person name="Fan H."/>
            <person name="Baudouin L."/>
            <person name="Xia W."/>
            <person name="Bocs S."/>
            <person name="Xu J."/>
            <person name="Li Q."/>
            <person name="Guo A."/>
            <person name="Zhou L."/>
            <person name="Li J."/>
            <person name="Wu Y."/>
            <person name="Ma Z."/>
            <person name="Armero A."/>
            <person name="Issali A.E."/>
            <person name="Liu N."/>
            <person name="Peng M."/>
            <person name="Yang Y."/>
        </authorList>
    </citation>
    <scope>NUCLEOTIDE SEQUENCE</scope>
    <source>
        <tissue evidence="4">Spear leaf of Hainan Tall coconut</tissue>
    </source>
</reference>
<dbReference type="InterPro" id="IPR023213">
    <property type="entry name" value="CAT-like_dom_sf"/>
</dbReference>
<name>A0A8K0INL7_COCNU</name>
<keyword evidence="3" id="KW-0012">Acyltransferase</keyword>
<evidence type="ECO:0000256" key="3">
    <source>
        <dbReference type="ARBA" id="ARBA00023315"/>
    </source>
</evidence>
<dbReference type="EMBL" id="CM017882">
    <property type="protein sequence ID" value="KAG1363752.1"/>
    <property type="molecule type" value="Genomic_DNA"/>
</dbReference>